<gene>
    <name evidence="1" type="ORF">Rhow_007666</name>
</gene>
<organism evidence="1 2">
    <name type="scientific">Rhodococcus wratislaviensis</name>
    <name type="common">Tsukamurella wratislaviensis</name>
    <dbReference type="NCBI Taxonomy" id="44752"/>
    <lineage>
        <taxon>Bacteria</taxon>
        <taxon>Bacillati</taxon>
        <taxon>Actinomycetota</taxon>
        <taxon>Actinomycetes</taxon>
        <taxon>Mycobacteriales</taxon>
        <taxon>Nocardiaceae</taxon>
        <taxon>Rhodococcus</taxon>
    </lineage>
</organism>
<dbReference type="AlphaFoldDB" id="A0A402CII5"/>
<sequence>MDATHRFNVAIEYIRSPAPERLAAFSLTYSATTSGSAGIIEIPRSAHQLANLTQSCR</sequence>
<accession>A0A402CII5</accession>
<dbReference type="EMBL" id="BHYM01000073">
    <property type="protein sequence ID" value="GCE43436.1"/>
    <property type="molecule type" value="Genomic_DNA"/>
</dbReference>
<comment type="caution">
    <text evidence="1">The sequence shown here is derived from an EMBL/GenBank/DDBJ whole genome shotgun (WGS) entry which is preliminary data.</text>
</comment>
<keyword evidence="2" id="KW-1185">Reference proteome</keyword>
<evidence type="ECO:0000313" key="1">
    <source>
        <dbReference type="EMBL" id="GCE43436.1"/>
    </source>
</evidence>
<reference evidence="1 2" key="1">
    <citation type="submission" date="2018-11" db="EMBL/GenBank/DDBJ databases">
        <title>Microbial catabolism of amino acid.</title>
        <authorList>
            <person name="Hibi M."/>
            <person name="Ogawa J."/>
        </authorList>
    </citation>
    <scope>NUCLEOTIDE SEQUENCE [LARGE SCALE GENOMIC DNA]</scope>
    <source>
        <strain evidence="1 2">C31-06</strain>
    </source>
</reference>
<evidence type="ECO:0000313" key="2">
    <source>
        <dbReference type="Proteomes" id="UP000287519"/>
    </source>
</evidence>
<dbReference type="Proteomes" id="UP000287519">
    <property type="component" value="Unassembled WGS sequence"/>
</dbReference>
<name>A0A402CII5_RHOWR</name>
<proteinExistence type="predicted"/>
<protein>
    <submittedName>
        <fullName evidence="1">Uncharacterized protein</fullName>
    </submittedName>
</protein>